<dbReference type="Gene3D" id="1.20.1510.10">
    <property type="entry name" value="Cation efflux protein transmembrane domain"/>
    <property type="match status" value="1"/>
</dbReference>
<protein>
    <recommendedName>
        <fullName evidence="13">Cation efflux protein cytoplasmic domain-containing protein</fullName>
    </recommendedName>
</protein>
<organism evidence="11 12">
    <name type="scientific">Mesorhabditis spiculigera</name>
    <dbReference type="NCBI Taxonomy" id="96644"/>
    <lineage>
        <taxon>Eukaryota</taxon>
        <taxon>Metazoa</taxon>
        <taxon>Ecdysozoa</taxon>
        <taxon>Nematoda</taxon>
        <taxon>Chromadorea</taxon>
        <taxon>Rhabditida</taxon>
        <taxon>Rhabditina</taxon>
        <taxon>Rhabditomorpha</taxon>
        <taxon>Rhabditoidea</taxon>
        <taxon>Rhabditidae</taxon>
        <taxon>Mesorhabditinae</taxon>
        <taxon>Mesorhabditis</taxon>
    </lineage>
</organism>
<feature type="transmembrane region" description="Helical" evidence="7">
    <location>
        <begin position="65"/>
        <end position="83"/>
    </location>
</feature>
<reference evidence="11" key="1">
    <citation type="submission" date="2023-06" db="EMBL/GenBank/DDBJ databases">
        <authorList>
            <person name="Delattre M."/>
        </authorList>
    </citation>
    <scope>NUCLEOTIDE SEQUENCE</scope>
    <source>
        <strain evidence="11">AF72</strain>
    </source>
</reference>
<gene>
    <name evidence="11" type="ORF">MSPICULIGERA_LOCUS8945</name>
</gene>
<evidence type="ECO:0000256" key="2">
    <source>
        <dbReference type="ARBA" id="ARBA00008873"/>
    </source>
</evidence>
<accession>A0AA36CKJ8</accession>
<dbReference type="InterPro" id="IPR027470">
    <property type="entry name" value="Cation_efflux_CTD"/>
</dbReference>
<keyword evidence="6 7" id="KW-0472">Membrane</keyword>
<comment type="subcellular location">
    <subcellularLocation>
        <location evidence="1">Membrane</location>
        <topology evidence="1">Multi-pass membrane protein</topology>
    </subcellularLocation>
</comment>
<evidence type="ECO:0000256" key="6">
    <source>
        <dbReference type="ARBA" id="ARBA00023136"/>
    </source>
</evidence>
<keyword evidence="4 7" id="KW-0812">Transmembrane</keyword>
<evidence type="ECO:0000256" key="3">
    <source>
        <dbReference type="ARBA" id="ARBA00022448"/>
    </source>
</evidence>
<feature type="transmembrane region" description="Helical" evidence="7">
    <location>
        <begin position="20"/>
        <end position="44"/>
    </location>
</feature>
<feature type="transmembrane region" description="Helical" evidence="7">
    <location>
        <begin position="98"/>
        <end position="119"/>
    </location>
</feature>
<feature type="non-terminal residue" evidence="11">
    <location>
        <position position="1"/>
    </location>
</feature>
<dbReference type="Gene3D" id="3.30.70.1350">
    <property type="entry name" value="Cation efflux protein, cytoplasmic domain"/>
    <property type="match status" value="1"/>
</dbReference>
<sequence length="275" mass="30542">MNLGLLLAKAFSTWLTHGSSLSIISTLLDSIVDITGGVAVWYATHLIMNTDTWHYPRGRENLENVSLLFLSGVMGVANLQIVWDSVRALIFGRPPPDITPVSLLILLSTILIKIVLFIWCSKRKSKSAEILATDQRNDVVTNSVVIIGAALSEYVAPIADPITAALVSGYIAWIWFELVKEQFYQIMGGVCSREELSRITKVCIEEPHVRCLDALLAYHAGNKVRVEVHVVTDPNMTLRQIHDELIEPLTVKLESLEFVDKAFVHPDHSLDGMGK</sequence>
<keyword evidence="5 7" id="KW-1133">Transmembrane helix</keyword>
<feature type="signal peptide" evidence="8">
    <location>
        <begin position="1"/>
        <end position="18"/>
    </location>
</feature>
<feature type="transmembrane region" description="Helical" evidence="7">
    <location>
        <begin position="162"/>
        <end position="179"/>
    </location>
</feature>
<keyword evidence="12" id="KW-1185">Reference proteome</keyword>
<keyword evidence="8" id="KW-0732">Signal</keyword>
<dbReference type="PANTHER" id="PTHR43840:SF17">
    <property type="entry name" value="CATION EFFLUX PROTEIN CYTOPLASMIC DOMAIN-CONTAINING PROTEIN"/>
    <property type="match status" value="1"/>
</dbReference>
<dbReference type="GO" id="GO:0008324">
    <property type="term" value="F:monoatomic cation transmembrane transporter activity"/>
    <property type="evidence" value="ECO:0007669"/>
    <property type="project" value="InterPro"/>
</dbReference>
<feature type="domain" description="Cation efflux protein transmembrane" evidence="9">
    <location>
        <begin position="1"/>
        <end position="187"/>
    </location>
</feature>
<dbReference type="AlphaFoldDB" id="A0AA36CKJ8"/>
<evidence type="ECO:0000256" key="7">
    <source>
        <dbReference type="SAM" id="Phobius"/>
    </source>
</evidence>
<dbReference type="SUPFAM" id="SSF161111">
    <property type="entry name" value="Cation efflux protein transmembrane domain-like"/>
    <property type="match status" value="1"/>
</dbReference>
<evidence type="ECO:0000256" key="4">
    <source>
        <dbReference type="ARBA" id="ARBA00022692"/>
    </source>
</evidence>
<evidence type="ECO:0000313" key="11">
    <source>
        <dbReference type="EMBL" id="CAJ0570508.1"/>
    </source>
</evidence>
<dbReference type="InterPro" id="IPR058533">
    <property type="entry name" value="Cation_efflux_TM"/>
</dbReference>
<evidence type="ECO:0000259" key="10">
    <source>
        <dbReference type="Pfam" id="PF16916"/>
    </source>
</evidence>
<dbReference type="Pfam" id="PF01545">
    <property type="entry name" value="Cation_efflux"/>
    <property type="match status" value="1"/>
</dbReference>
<evidence type="ECO:0000256" key="5">
    <source>
        <dbReference type="ARBA" id="ARBA00022989"/>
    </source>
</evidence>
<evidence type="ECO:0000256" key="1">
    <source>
        <dbReference type="ARBA" id="ARBA00004141"/>
    </source>
</evidence>
<feature type="chain" id="PRO_5041453049" description="Cation efflux protein cytoplasmic domain-containing protein" evidence="8">
    <location>
        <begin position="19"/>
        <end position="275"/>
    </location>
</feature>
<dbReference type="InterPro" id="IPR027469">
    <property type="entry name" value="Cation_efflux_TMD_sf"/>
</dbReference>
<dbReference type="GO" id="GO:0016020">
    <property type="term" value="C:membrane"/>
    <property type="evidence" value="ECO:0007669"/>
    <property type="project" value="UniProtKB-SubCell"/>
</dbReference>
<dbReference type="NCBIfam" id="TIGR01297">
    <property type="entry name" value="CDF"/>
    <property type="match status" value="1"/>
</dbReference>
<dbReference type="Proteomes" id="UP001177023">
    <property type="component" value="Unassembled WGS sequence"/>
</dbReference>
<dbReference type="EMBL" id="CATQJA010002359">
    <property type="protein sequence ID" value="CAJ0570508.1"/>
    <property type="molecule type" value="Genomic_DNA"/>
</dbReference>
<keyword evidence="3" id="KW-0813">Transport</keyword>
<feature type="transmembrane region" description="Helical" evidence="7">
    <location>
        <begin position="139"/>
        <end position="156"/>
    </location>
</feature>
<dbReference type="Pfam" id="PF16916">
    <property type="entry name" value="ZT_dimer"/>
    <property type="match status" value="1"/>
</dbReference>
<evidence type="ECO:0000259" key="9">
    <source>
        <dbReference type="Pfam" id="PF01545"/>
    </source>
</evidence>
<dbReference type="InterPro" id="IPR036837">
    <property type="entry name" value="Cation_efflux_CTD_sf"/>
</dbReference>
<evidence type="ECO:0008006" key="13">
    <source>
        <dbReference type="Google" id="ProtNLM"/>
    </source>
</evidence>
<name>A0AA36CKJ8_9BILA</name>
<evidence type="ECO:0000256" key="8">
    <source>
        <dbReference type="SAM" id="SignalP"/>
    </source>
</evidence>
<feature type="domain" description="Cation efflux protein cytoplasmic" evidence="10">
    <location>
        <begin position="192"/>
        <end position="243"/>
    </location>
</feature>
<dbReference type="SUPFAM" id="SSF160240">
    <property type="entry name" value="Cation efflux protein cytoplasmic domain-like"/>
    <property type="match status" value="1"/>
</dbReference>
<proteinExistence type="inferred from homology"/>
<dbReference type="InterPro" id="IPR050291">
    <property type="entry name" value="CDF_Transporter"/>
</dbReference>
<evidence type="ECO:0000313" key="12">
    <source>
        <dbReference type="Proteomes" id="UP001177023"/>
    </source>
</evidence>
<dbReference type="PANTHER" id="PTHR43840">
    <property type="entry name" value="MITOCHONDRIAL METAL TRANSPORTER 1-RELATED"/>
    <property type="match status" value="1"/>
</dbReference>
<dbReference type="InterPro" id="IPR002524">
    <property type="entry name" value="Cation_efflux"/>
</dbReference>
<comment type="caution">
    <text evidence="11">The sequence shown here is derived from an EMBL/GenBank/DDBJ whole genome shotgun (WGS) entry which is preliminary data.</text>
</comment>
<comment type="similarity">
    <text evidence="2">Belongs to the cation diffusion facilitator (CDF) transporter (TC 2.A.4) family. SLC30A subfamily.</text>
</comment>